<comment type="caution">
    <text evidence="1">The sequence shown here is derived from an EMBL/GenBank/DDBJ whole genome shotgun (WGS) entry which is preliminary data.</text>
</comment>
<gene>
    <name evidence="1" type="ORF">IHE45_18G060700</name>
</gene>
<organism evidence="1 2">
    <name type="scientific">Dioscorea alata</name>
    <name type="common">Purple yam</name>
    <dbReference type="NCBI Taxonomy" id="55571"/>
    <lineage>
        <taxon>Eukaryota</taxon>
        <taxon>Viridiplantae</taxon>
        <taxon>Streptophyta</taxon>
        <taxon>Embryophyta</taxon>
        <taxon>Tracheophyta</taxon>
        <taxon>Spermatophyta</taxon>
        <taxon>Magnoliopsida</taxon>
        <taxon>Liliopsida</taxon>
        <taxon>Dioscoreales</taxon>
        <taxon>Dioscoreaceae</taxon>
        <taxon>Dioscorea</taxon>
    </lineage>
</organism>
<accession>A0ACB7U7B0</accession>
<keyword evidence="2" id="KW-1185">Reference proteome</keyword>
<evidence type="ECO:0000313" key="2">
    <source>
        <dbReference type="Proteomes" id="UP000827976"/>
    </source>
</evidence>
<dbReference type="EMBL" id="CM037028">
    <property type="protein sequence ID" value="KAH7656173.1"/>
    <property type="molecule type" value="Genomic_DNA"/>
</dbReference>
<keyword evidence="1" id="KW-0346">Stress response</keyword>
<dbReference type="Proteomes" id="UP000827976">
    <property type="component" value="Chromosome 18"/>
</dbReference>
<evidence type="ECO:0000313" key="1">
    <source>
        <dbReference type="EMBL" id="KAH7656173.1"/>
    </source>
</evidence>
<sequence>MADPYYYYPNSPYYSNYSYNNQAPRFPIHLCFFLFILFLLLGFSWYLNYEPLMEGLMEKMKLGFILSPLVLLLALQFFSIVSEWRSDYFYSGGGSRGGGGGGGGSPWGVAFILVLLMFMISYQSYFRESWFLPLRR</sequence>
<name>A0ACB7U7B0_DIOAL</name>
<reference evidence="2" key="1">
    <citation type="journal article" date="2022" name="Nat. Commun.">
        <title>Chromosome evolution and the genetic basis of agronomically important traits in greater yam.</title>
        <authorList>
            <person name="Bredeson J.V."/>
            <person name="Lyons J.B."/>
            <person name="Oniyinde I.O."/>
            <person name="Okereke N.R."/>
            <person name="Kolade O."/>
            <person name="Nnabue I."/>
            <person name="Nwadili C.O."/>
            <person name="Hribova E."/>
            <person name="Parker M."/>
            <person name="Nwogha J."/>
            <person name="Shu S."/>
            <person name="Carlson J."/>
            <person name="Kariba R."/>
            <person name="Muthemba S."/>
            <person name="Knop K."/>
            <person name="Barton G.J."/>
            <person name="Sherwood A.V."/>
            <person name="Lopez-Montes A."/>
            <person name="Asiedu R."/>
            <person name="Jamnadass R."/>
            <person name="Muchugi A."/>
            <person name="Goodstein D."/>
            <person name="Egesi C.N."/>
            <person name="Featherston J."/>
            <person name="Asfaw A."/>
            <person name="Simpson G.G."/>
            <person name="Dolezel J."/>
            <person name="Hendre P.S."/>
            <person name="Van Deynze A."/>
            <person name="Kumar P.L."/>
            <person name="Obidiegwu J.E."/>
            <person name="Bhattacharjee R."/>
            <person name="Rokhsar D.S."/>
        </authorList>
    </citation>
    <scope>NUCLEOTIDE SEQUENCE [LARGE SCALE GENOMIC DNA]</scope>
    <source>
        <strain evidence="2">cv. TDa95/00328</strain>
    </source>
</reference>
<protein>
    <submittedName>
        <fullName evidence="1">Small heat shock protein HSP20 protein</fullName>
    </submittedName>
</protein>
<proteinExistence type="predicted"/>